<organism evidence="2 3">
    <name type="scientific">Cohnella thailandensis</name>
    <dbReference type="NCBI Taxonomy" id="557557"/>
    <lineage>
        <taxon>Bacteria</taxon>
        <taxon>Bacillati</taxon>
        <taxon>Bacillota</taxon>
        <taxon>Bacilli</taxon>
        <taxon>Bacillales</taxon>
        <taxon>Paenibacillaceae</taxon>
        <taxon>Cohnella</taxon>
    </lineage>
</organism>
<accession>A0A841T2F0</accession>
<dbReference type="AlphaFoldDB" id="A0A841T2F0"/>
<proteinExistence type="predicted"/>
<feature type="chain" id="PRO_5032725165" description="Copper amine oxidase-like N-terminal domain-containing protein" evidence="1">
    <location>
        <begin position="31"/>
        <end position="376"/>
    </location>
</feature>
<protein>
    <recommendedName>
        <fullName evidence="4">Copper amine oxidase-like N-terminal domain-containing protein</fullName>
    </recommendedName>
</protein>
<evidence type="ECO:0008006" key="4">
    <source>
        <dbReference type="Google" id="ProtNLM"/>
    </source>
</evidence>
<evidence type="ECO:0000313" key="2">
    <source>
        <dbReference type="EMBL" id="MBB6637209.1"/>
    </source>
</evidence>
<evidence type="ECO:0000313" key="3">
    <source>
        <dbReference type="Proteomes" id="UP000535838"/>
    </source>
</evidence>
<comment type="caution">
    <text evidence="2">The sequence shown here is derived from an EMBL/GenBank/DDBJ whole genome shotgun (WGS) entry which is preliminary data.</text>
</comment>
<name>A0A841T2F0_9BACL</name>
<reference evidence="2 3" key="1">
    <citation type="submission" date="2020-08" db="EMBL/GenBank/DDBJ databases">
        <title>Cohnella phylogeny.</title>
        <authorList>
            <person name="Dunlap C."/>
        </authorList>
    </citation>
    <scope>NUCLEOTIDE SEQUENCE [LARGE SCALE GENOMIC DNA]</scope>
    <source>
        <strain evidence="2 3">DSM 25241</strain>
    </source>
</reference>
<gene>
    <name evidence="2" type="ORF">H7B67_24040</name>
</gene>
<sequence>MAKRFYGRCLAAAIMGVTLLLDLSLQPASADSSDTAVQISIRSSPTATYLLKEKWNDPSLAEALRAETPLESDEAPELSDIYVEWTEKGRRRTYRMGLSGNLYSEEEGTVISVPASSSARLLKEASRLSHAYYGELIGWQEASRLVPRLKVFTVVDLETGLSFRVQRRAGRDHADVQPVSKEDTRIMKRIYEDRWSWRRKAVLVRAEGRQLAASMNGMPHGGDGIPDNDFKGHFCIHFLDSSTHKSEVPDPAHRLMVYKASGRPRALLQRLSPPEQAESLAEAINQRDREWVRLFLERTGRKQSNRVLDRLPQVQSARIKTPERLSAGEEFLTFQEEMAIQIELSGGGKKRKPLRFEFARLSPAEPWRIVLLSGEI</sequence>
<dbReference type="RefSeq" id="WP_185122416.1">
    <property type="nucleotide sequence ID" value="NZ_JACJVQ010000020.1"/>
</dbReference>
<keyword evidence="1" id="KW-0732">Signal</keyword>
<dbReference type="EMBL" id="JACJVQ010000020">
    <property type="protein sequence ID" value="MBB6637209.1"/>
    <property type="molecule type" value="Genomic_DNA"/>
</dbReference>
<keyword evidence="3" id="KW-1185">Reference proteome</keyword>
<dbReference type="Proteomes" id="UP000535838">
    <property type="component" value="Unassembled WGS sequence"/>
</dbReference>
<feature type="signal peptide" evidence="1">
    <location>
        <begin position="1"/>
        <end position="30"/>
    </location>
</feature>
<evidence type="ECO:0000256" key="1">
    <source>
        <dbReference type="SAM" id="SignalP"/>
    </source>
</evidence>